<keyword evidence="4" id="KW-0067">ATP-binding</keyword>
<comment type="caution">
    <text evidence="8">The sequence shown here is derived from an EMBL/GenBank/DDBJ whole genome shotgun (WGS) entry which is preliminary data.</text>
</comment>
<organism evidence="8 9">
    <name type="scientific">Williamsia serinedens</name>
    <dbReference type="NCBI Taxonomy" id="391736"/>
    <lineage>
        <taxon>Bacteria</taxon>
        <taxon>Bacillati</taxon>
        <taxon>Actinomycetota</taxon>
        <taxon>Actinomycetes</taxon>
        <taxon>Mycobacteriales</taxon>
        <taxon>Nocardiaceae</taxon>
        <taxon>Williamsia</taxon>
    </lineage>
</organism>
<evidence type="ECO:0000256" key="2">
    <source>
        <dbReference type="ARBA" id="ARBA00022741"/>
    </source>
</evidence>
<dbReference type="PROSITE" id="PS50011">
    <property type="entry name" value="PROTEIN_KINASE_DOM"/>
    <property type="match status" value="1"/>
</dbReference>
<feature type="region of interest" description="Disordered" evidence="5">
    <location>
        <begin position="426"/>
        <end position="445"/>
    </location>
</feature>
<dbReference type="PROSITE" id="PS00108">
    <property type="entry name" value="PROTEIN_KINASE_ST"/>
    <property type="match status" value="1"/>
</dbReference>
<keyword evidence="9" id="KW-1185">Reference proteome</keyword>
<dbReference type="Pfam" id="PF00069">
    <property type="entry name" value="Pkinase"/>
    <property type="match status" value="1"/>
</dbReference>
<keyword evidence="6" id="KW-1133">Transmembrane helix</keyword>
<dbReference type="PANTHER" id="PTHR43289:SF34">
    <property type="entry name" value="SERINE_THREONINE-PROTEIN KINASE YBDM-RELATED"/>
    <property type="match status" value="1"/>
</dbReference>
<dbReference type="CDD" id="cd14014">
    <property type="entry name" value="STKc_PknB_like"/>
    <property type="match status" value="1"/>
</dbReference>
<dbReference type="Gene3D" id="3.30.200.20">
    <property type="entry name" value="Phosphorylase Kinase, domain 1"/>
    <property type="match status" value="1"/>
</dbReference>
<evidence type="ECO:0000259" key="7">
    <source>
        <dbReference type="PROSITE" id="PS50011"/>
    </source>
</evidence>
<sequence>MSTARDVLLGVALDGRYRIDALIARGGMSGVYLGVDLRLDRPVAVKVMDPRYSADPRFLSRLEFEARSVARLKDPGLVPVYDQGVDGEWAFLVMELVEGGTLRELLAERGPMPPHAAAAVGIPVLGGLGAAHAHGLVHRDVKPENVLISDAGEVKVVDFGLVRAIAAAGITSDSVILGTAAYLSPEQVESADADARSDVYSFGIMLFEMLTGTTPFRGDTPLALAYARLRGDVPPPSRVIRGVPRPFDDLVLTATARDPRDRFADGDDMLDALSDVVTELRLPSFTVPAPRVSAERATALARRVAEARPSDDADLDDLAPDDLGAGRPRTTRMMGDGTRVERRDAFDEPDDRGYDHDGHVEPARPALLAAAQREVGRRRAGRRRGWIVAGLVVVMAVALAGLGWWAGAAIAGADTLVASSGTAAASAAPGTSAAQHLRDEERQLQ</sequence>
<evidence type="ECO:0000256" key="1">
    <source>
        <dbReference type="ARBA" id="ARBA00022679"/>
    </source>
</evidence>
<dbReference type="Proteomes" id="UP001205740">
    <property type="component" value="Unassembled WGS sequence"/>
</dbReference>
<keyword evidence="6" id="KW-0472">Membrane</keyword>
<keyword evidence="3 8" id="KW-0418">Kinase</keyword>
<dbReference type="GO" id="GO:0004674">
    <property type="term" value="F:protein serine/threonine kinase activity"/>
    <property type="evidence" value="ECO:0007669"/>
    <property type="project" value="UniProtKB-KW"/>
</dbReference>
<keyword evidence="8" id="KW-0723">Serine/threonine-protein kinase</keyword>
<feature type="region of interest" description="Disordered" evidence="5">
    <location>
        <begin position="304"/>
        <end position="363"/>
    </location>
</feature>
<dbReference type="InterPro" id="IPR011009">
    <property type="entry name" value="Kinase-like_dom_sf"/>
</dbReference>
<feature type="transmembrane region" description="Helical" evidence="6">
    <location>
        <begin position="386"/>
        <end position="406"/>
    </location>
</feature>
<gene>
    <name evidence="8" type="ORF">LX12_003755</name>
</gene>
<feature type="compositionally biased region" description="Basic and acidic residues" evidence="5">
    <location>
        <begin position="338"/>
        <end position="362"/>
    </location>
</feature>
<protein>
    <submittedName>
        <fullName evidence="8">Serine/threonine protein kinase</fullName>
    </submittedName>
</protein>
<proteinExistence type="predicted"/>
<evidence type="ECO:0000313" key="9">
    <source>
        <dbReference type="Proteomes" id="UP001205740"/>
    </source>
</evidence>
<keyword evidence="2" id="KW-0547">Nucleotide-binding</keyword>
<dbReference type="EMBL" id="JAMTCG010000007">
    <property type="protein sequence ID" value="MCP2162547.1"/>
    <property type="molecule type" value="Genomic_DNA"/>
</dbReference>
<evidence type="ECO:0000256" key="3">
    <source>
        <dbReference type="ARBA" id="ARBA00022777"/>
    </source>
</evidence>
<dbReference type="RefSeq" id="WP_253656109.1">
    <property type="nucleotide sequence ID" value="NZ_BAAAOE010000002.1"/>
</dbReference>
<name>A0ABT1H9F2_9NOCA</name>
<reference evidence="8 9" key="1">
    <citation type="submission" date="2022-06" db="EMBL/GenBank/DDBJ databases">
        <title>Genomic Encyclopedia of Archaeal and Bacterial Type Strains, Phase II (KMG-II): from individual species to whole genera.</title>
        <authorList>
            <person name="Goeker M."/>
        </authorList>
    </citation>
    <scope>NUCLEOTIDE SEQUENCE [LARGE SCALE GENOMIC DNA]</scope>
    <source>
        <strain evidence="8 9">DSM 45037</strain>
    </source>
</reference>
<evidence type="ECO:0000313" key="8">
    <source>
        <dbReference type="EMBL" id="MCP2162547.1"/>
    </source>
</evidence>
<dbReference type="InterPro" id="IPR000719">
    <property type="entry name" value="Prot_kinase_dom"/>
</dbReference>
<keyword evidence="6" id="KW-0812">Transmembrane</keyword>
<dbReference type="Gene3D" id="1.10.510.10">
    <property type="entry name" value="Transferase(Phosphotransferase) domain 1"/>
    <property type="match status" value="1"/>
</dbReference>
<dbReference type="SUPFAM" id="SSF56112">
    <property type="entry name" value="Protein kinase-like (PK-like)"/>
    <property type="match status" value="1"/>
</dbReference>
<dbReference type="InterPro" id="IPR008271">
    <property type="entry name" value="Ser/Thr_kinase_AS"/>
</dbReference>
<feature type="domain" description="Protein kinase" evidence="7">
    <location>
        <begin position="17"/>
        <end position="277"/>
    </location>
</feature>
<dbReference type="SMART" id="SM00220">
    <property type="entry name" value="S_TKc"/>
    <property type="match status" value="1"/>
</dbReference>
<evidence type="ECO:0000256" key="6">
    <source>
        <dbReference type="SAM" id="Phobius"/>
    </source>
</evidence>
<evidence type="ECO:0000256" key="5">
    <source>
        <dbReference type="SAM" id="MobiDB-lite"/>
    </source>
</evidence>
<feature type="compositionally biased region" description="Basic and acidic residues" evidence="5">
    <location>
        <begin position="436"/>
        <end position="445"/>
    </location>
</feature>
<evidence type="ECO:0000256" key="4">
    <source>
        <dbReference type="ARBA" id="ARBA00022840"/>
    </source>
</evidence>
<keyword evidence="1" id="KW-0808">Transferase</keyword>
<dbReference type="PANTHER" id="PTHR43289">
    <property type="entry name" value="MITOGEN-ACTIVATED PROTEIN KINASE KINASE KINASE 20-RELATED"/>
    <property type="match status" value="1"/>
</dbReference>
<accession>A0ABT1H9F2</accession>